<reference evidence="2" key="1">
    <citation type="submission" date="2023-03" db="EMBL/GenBank/DDBJ databases">
        <title>Electrophorus voltai genome.</title>
        <authorList>
            <person name="Bian C."/>
        </authorList>
    </citation>
    <scope>NUCLEOTIDE SEQUENCE</scope>
    <source>
        <strain evidence="2">CB-2022</strain>
        <tissue evidence="2">Muscle</tissue>
    </source>
</reference>
<name>A0AAD8ZT62_9TELE</name>
<feature type="non-terminal residue" evidence="2">
    <location>
        <position position="1"/>
    </location>
</feature>
<feature type="region of interest" description="Disordered" evidence="1">
    <location>
        <begin position="160"/>
        <end position="218"/>
    </location>
</feature>
<proteinExistence type="predicted"/>
<keyword evidence="3" id="KW-1185">Reference proteome</keyword>
<dbReference type="EMBL" id="JAROKS010000003">
    <property type="protein sequence ID" value="KAK1804973.1"/>
    <property type="molecule type" value="Genomic_DNA"/>
</dbReference>
<accession>A0AAD8ZT62</accession>
<evidence type="ECO:0000313" key="3">
    <source>
        <dbReference type="Proteomes" id="UP001239994"/>
    </source>
</evidence>
<evidence type="ECO:0008006" key="4">
    <source>
        <dbReference type="Google" id="ProtNLM"/>
    </source>
</evidence>
<evidence type="ECO:0000256" key="1">
    <source>
        <dbReference type="SAM" id="MobiDB-lite"/>
    </source>
</evidence>
<sequence>RRILFQTIIPVPKKLRSSCLNDYHSVALTSFMKCFEKLVRDFITSSLPASIDPLQFAYRQTRSTDDIIAHLLHTTLTHLDKGRGNYVKMLFSTTVQHLTLSSPPDSLPNVSKTKELIVDCSKNQEWHCQPVRINGTTLERVDSFRYLGVHISQDLSWSHHTQLPGKEGSSASLPSQTPKRRLRCCGTSTPALSRASSRRTSQSGLGTAPSRTTSTPEG</sequence>
<feature type="non-terminal residue" evidence="2">
    <location>
        <position position="218"/>
    </location>
</feature>
<organism evidence="2 3">
    <name type="scientific">Electrophorus voltai</name>
    <dbReference type="NCBI Taxonomy" id="2609070"/>
    <lineage>
        <taxon>Eukaryota</taxon>
        <taxon>Metazoa</taxon>
        <taxon>Chordata</taxon>
        <taxon>Craniata</taxon>
        <taxon>Vertebrata</taxon>
        <taxon>Euteleostomi</taxon>
        <taxon>Actinopterygii</taxon>
        <taxon>Neopterygii</taxon>
        <taxon>Teleostei</taxon>
        <taxon>Ostariophysi</taxon>
        <taxon>Gymnotiformes</taxon>
        <taxon>Gymnotoidei</taxon>
        <taxon>Gymnotidae</taxon>
        <taxon>Electrophorus</taxon>
    </lineage>
</organism>
<gene>
    <name evidence="2" type="ORF">P4O66_019344</name>
</gene>
<dbReference type="Proteomes" id="UP001239994">
    <property type="component" value="Unassembled WGS sequence"/>
</dbReference>
<comment type="caution">
    <text evidence="2">The sequence shown here is derived from an EMBL/GenBank/DDBJ whole genome shotgun (WGS) entry which is preliminary data.</text>
</comment>
<dbReference type="AlphaFoldDB" id="A0AAD8ZT62"/>
<protein>
    <recommendedName>
        <fullName evidence="4">Reverse transcriptase domain-containing protein</fullName>
    </recommendedName>
</protein>
<feature type="compositionally biased region" description="Polar residues" evidence="1">
    <location>
        <begin position="186"/>
        <end position="218"/>
    </location>
</feature>
<evidence type="ECO:0000313" key="2">
    <source>
        <dbReference type="EMBL" id="KAK1804973.1"/>
    </source>
</evidence>